<protein>
    <submittedName>
        <fullName evidence="2">Uncharacterized protein</fullName>
    </submittedName>
</protein>
<evidence type="ECO:0000256" key="1">
    <source>
        <dbReference type="SAM" id="MobiDB-lite"/>
    </source>
</evidence>
<keyword evidence="3" id="KW-1185">Reference proteome</keyword>
<dbReference type="EMBL" id="VRLW01000001">
    <property type="protein sequence ID" value="KAA1262464.1"/>
    <property type="molecule type" value="Genomic_DNA"/>
</dbReference>
<dbReference type="Proteomes" id="UP000322699">
    <property type="component" value="Unassembled WGS sequence"/>
</dbReference>
<feature type="region of interest" description="Disordered" evidence="1">
    <location>
        <begin position="81"/>
        <end position="105"/>
    </location>
</feature>
<reference evidence="2 3" key="1">
    <citation type="submission" date="2019-08" db="EMBL/GenBank/DDBJ databases">
        <title>Deep-cultivation of Planctomycetes and their phenomic and genomic characterization uncovers novel biology.</title>
        <authorList>
            <person name="Wiegand S."/>
            <person name="Jogler M."/>
            <person name="Boedeker C."/>
            <person name="Pinto D."/>
            <person name="Vollmers J."/>
            <person name="Rivas-Marin E."/>
            <person name="Kohn T."/>
            <person name="Peeters S.H."/>
            <person name="Heuer A."/>
            <person name="Rast P."/>
            <person name="Oberbeckmann S."/>
            <person name="Bunk B."/>
            <person name="Jeske O."/>
            <person name="Meyerdierks A."/>
            <person name="Storesund J.E."/>
            <person name="Kallscheuer N."/>
            <person name="Luecker S."/>
            <person name="Lage O.M."/>
            <person name="Pohl T."/>
            <person name="Merkel B.J."/>
            <person name="Hornburger P."/>
            <person name="Mueller R.-W."/>
            <person name="Bruemmer F."/>
            <person name="Labrenz M."/>
            <person name="Spormann A.M."/>
            <person name="Op Den Camp H."/>
            <person name="Overmann J."/>
            <person name="Amann R."/>
            <person name="Jetten M.S.M."/>
            <person name="Mascher T."/>
            <person name="Medema M.H."/>
            <person name="Devos D.P."/>
            <person name="Kaster A.-K."/>
            <person name="Ovreas L."/>
            <person name="Rohde M."/>
            <person name="Galperin M.Y."/>
            <person name="Jogler C."/>
        </authorList>
    </citation>
    <scope>NUCLEOTIDE SEQUENCE [LARGE SCALE GENOMIC DNA]</scope>
    <source>
        <strain evidence="2 3">LF1</strain>
    </source>
</reference>
<gene>
    <name evidence="2" type="ORF">LF1_50280</name>
</gene>
<proteinExistence type="predicted"/>
<organism evidence="2 3">
    <name type="scientific">Rubripirellula obstinata</name>
    <dbReference type="NCBI Taxonomy" id="406547"/>
    <lineage>
        <taxon>Bacteria</taxon>
        <taxon>Pseudomonadati</taxon>
        <taxon>Planctomycetota</taxon>
        <taxon>Planctomycetia</taxon>
        <taxon>Pirellulales</taxon>
        <taxon>Pirellulaceae</taxon>
        <taxon>Rubripirellula</taxon>
    </lineage>
</organism>
<name>A0A5B1CTB4_9BACT</name>
<sequence>MPKRVSENLPTWRKNCDSMHRSCCPKLPIALPATLGFLLFASGCGIDPETLDSLTQVVNRNSDAGLVQGNSDLSDSFSQSIDNQGGRVNTGSGDDSLSAAHSFKPLYPDRENPFVYPSDVDTSTAAPTSTSVAEIQVMGFANVQSGGMSVNGTSSIPSGESKVLLKTNHGIKSLAVGDQVGQITVLRIDPPTVELKMGSLIWTATMFDR</sequence>
<evidence type="ECO:0000313" key="2">
    <source>
        <dbReference type="EMBL" id="KAA1262464.1"/>
    </source>
</evidence>
<feature type="compositionally biased region" description="Polar residues" evidence="1">
    <location>
        <begin position="81"/>
        <end position="95"/>
    </location>
</feature>
<evidence type="ECO:0000313" key="3">
    <source>
        <dbReference type="Proteomes" id="UP000322699"/>
    </source>
</evidence>
<dbReference type="AlphaFoldDB" id="A0A5B1CTB4"/>
<accession>A0A5B1CTB4</accession>
<comment type="caution">
    <text evidence="2">The sequence shown here is derived from an EMBL/GenBank/DDBJ whole genome shotgun (WGS) entry which is preliminary data.</text>
</comment>